<organism evidence="8 9">
    <name type="scientific">Portunus trituberculatus</name>
    <name type="common">Swimming crab</name>
    <name type="synonym">Neptunus trituberculatus</name>
    <dbReference type="NCBI Taxonomy" id="210409"/>
    <lineage>
        <taxon>Eukaryota</taxon>
        <taxon>Metazoa</taxon>
        <taxon>Ecdysozoa</taxon>
        <taxon>Arthropoda</taxon>
        <taxon>Crustacea</taxon>
        <taxon>Multicrustacea</taxon>
        <taxon>Malacostraca</taxon>
        <taxon>Eumalacostraca</taxon>
        <taxon>Eucarida</taxon>
        <taxon>Decapoda</taxon>
        <taxon>Pleocyemata</taxon>
        <taxon>Brachyura</taxon>
        <taxon>Eubrachyura</taxon>
        <taxon>Portunoidea</taxon>
        <taxon>Portunidae</taxon>
        <taxon>Portuninae</taxon>
        <taxon>Portunus</taxon>
    </lineage>
</organism>
<keyword evidence="8" id="KW-0675">Receptor</keyword>
<dbReference type="Proteomes" id="UP000324222">
    <property type="component" value="Unassembled WGS sequence"/>
</dbReference>
<protein>
    <submittedName>
        <fullName evidence="8">Scavenger receptor class B member 1</fullName>
    </submittedName>
</protein>
<name>A0A5B7G9Q3_PORTR</name>
<dbReference type="GO" id="GO:0005737">
    <property type="term" value="C:cytoplasm"/>
    <property type="evidence" value="ECO:0007669"/>
    <property type="project" value="TreeGrafter"/>
</dbReference>
<reference evidence="8 9" key="1">
    <citation type="submission" date="2019-05" db="EMBL/GenBank/DDBJ databases">
        <title>Another draft genome of Portunus trituberculatus and its Hox gene families provides insights of decapod evolution.</title>
        <authorList>
            <person name="Jeong J.-H."/>
            <person name="Song I."/>
            <person name="Kim S."/>
            <person name="Choi T."/>
            <person name="Kim D."/>
            <person name="Ryu S."/>
            <person name="Kim W."/>
        </authorList>
    </citation>
    <scope>NUCLEOTIDE SEQUENCE [LARGE SCALE GENOMIC DNA]</scope>
    <source>
        <tissue evidence="8">Muscle</tissue>
    </source>
</reference>
<evidence type="ECO:0000256" key="2">
    <source>
        <dbReference type="ARBA" id="ARBA00010532"/>
    </source>
</evidence>
<evidence type="ECO:0000256" key="3">
    <source>
        <dbReference type="ARBA" id="ARBA00022692"/>
    </source>
</evidence>
<dbReference type="GO" id="GO:0016020">
    <property type="term" value="C:membrane"/>
    <property type="evidence" value="ECO:0007669"/>
    <property type="project" value="UniProtKB-SubCell"/>
</dbReference>
<dbReference type="InterPro" id="IPR002159">
    <property type="entry name" value="CD36_fam"/>
</dbReference>
<sequence>MTLYYKEEVKNNGLPGYRYWGTNETFPGDGCYCIDKVCAPLGLVNAETCRMGAPAFVSFPHFLHADPFLLDAFEGVSPPDPDKHSFVLDMIPVSLRILKNVKEAYLPLLWFEEEAVIPDYMARQLQVLLVIMNTPTVYIVLGVILVLGVIGATLVTTRHYKKAKRDRERASKS</sequence>
<keyword evidence="5 7" id="KW-0472">Membrane</keyword>
<keyword evidence="6" id="KW-0325">Glycoprotein</keyword>
<keyword evidence="9" id="KW-1185">Reference proteome</keyword>
<dbReference type="PANTHER" id="PTHR11923:SF93">
    <property type="entry name" value="GH07959P-RELATED"/>
    <property type="match status" value="1"/>
</dbReference>
<comment type="similarity">
    <text evidence="2">Belongs to the CD36 family.</text>
</comment>
<comment type="caution">
    <text evidence="8">The sequence shown here is derived from an EMBL/GenBank/DDBJ whole genome shotgun (WGS) entry which is preliminary data.</text>
</comment>
<dbReference type="GO" id="GO:0005044">
    <property type="term" value="F:scavenger receptor activity"/>
    <property type="evidence" value="ECO:0007669"/>
    <property type="project" value="TreeGrafter"/>
</dbReference>
<dbReference type="OrthoDB" id="514335at2759"/>
<proteinExistence type="inferred from homology"/>
<dbReference type="PANTHER" id="PTHR11923">
    <property type="entry name" value="SCAVENGER RECEPTOR CLASS B TYPE-1 SR-B1"/>
    <property type="match status" value="1"/>
</dbReference>
<evidence type="ECO:0000256" key="5">
    <source>
        <dbReference type="ARBA" id="ARBA00023136"/>
    </source>
</evidence>
<evidence type="ECO:0000256" key="6">
    <source>
        <dbReference type="ARBA" id="ARBA00023180"/>
    </source>
</evidence>
<dbReference type="Pfam" id="PF01130">
    <property type="entry name" value="CD36"/>
    <property type="match status" value="2"/>
</dbReference>
<evidence type="ECO:0000313" key="9">
    <source>
        <dbReference type="Proteomes" id="UP000324222"/>
    </source>
</evidence>
<evidence type="ECO:0000313" key="8">
    <source>
        <dbReference type="EMBL" id="MPC53983.1"/>
    </source>
</evidence>
<gene>
    <name evidence="8" type="primary">SCARB1_2</name>
    <name evidence="8" type="ORF">E2C01_047888</name>
</gene>
<evidence type="ECO:0000256" key="1">
    <source>
        <dbReference type="ARBA" id="ARBA00004370"/>
    </source>
</evidence>
<evidence type="ECO:0000256" key="4">
    <source>
        <dbReference type="ARBA" id="ARBA00022989"/>
    </source>
</evidence>
<comment type="subcellular location">
    <subcellularLocation>
        <location evidence="1">Membrane</location>
    </subcellularLocation>
</comment>
<evidence type="ECO:0000256" key="7">
    <source>
        <dbReference type="SAM" id="Phobius"/>
    </source>
</evidence>
<keyword evidence="4 7" id="KW-1133">Transmembrane helix</keyword>
<keyword evidence="3 7" id="KW-0812">Transmembrane</keyword>
<accession>A0A5B7G9Q3</accession>
<dbReference type="AlphaFoldDB" id="A0A5B7G9Q3"/>
<dbReference type="EMBL" id="VSRR010012027">
    <property type="protein sequence ID" value="MPC53983.1"/>
    <property type="molecule type" value="Genomic_DNA"/>
</dbReference>
<feature type="transmembrane region" description="Helical" evidence="7">
    <location>
        <begin position="137"/>
        <end position="157"/>
    </location>
</feature>